<reference evidence="1 2" key="1">
    <citation type="journal article" date="2020" name="IScience">
        <title>Genome Sequencing of the Endangered Kingdonia uniflora (Circaeasteraceae, Ranunculales) Reveals Potential Mechanisms of Evolutionary Specialization.</title>
        <authorList>
            <person name="Sun Y."/>
            <person name="Deng T."/>
            <person name="Zhang A."/>
            <person name="Moore M.J."/>
            <person name="Landis J.B."/>
            <person name="Lin N."/>
            <person name="Zhang H."/>
            <person name="Zhang X."/>
            <person name="Huang J."/>
            <person name="Zhang X."/>
            <person name="Sun H."/>
            <person name="Wang H."/>
        </authorList>
    </citation>
    <scope>NUCLEOTIDE SEQUENCE [LARGE SCALE GENOMIC DNA]</scope>
    <source>
        <strain evidence="1">TB1705</strain>
        <tissue evidence="1">Leaf</tissue>
    </source>
</reference>
<proteinExistence type="predicted"/>
<dbReference type="EMBL" id="JACGCM010001237">
    <property type="protein sequence ID" value="KAF6158068.1"/>
    <property type="molecule type" value="Genomic_DNA"/>
</dbReference>
<protein>
    <submittedName>
        <fullName evidence="1">Uncharacterized protein</fullName>
    </submittedName>
</protein>
<dbReference type="Proteomes" id="UP000541444">
    <property type="component" value="Unassembled WGS sequence"/>
</dbReference>
<name>A0A7J7MTQ4_9MAGN</name>
<dbReference type="AlphaFoldDB" id="A0A7J7MTQ4"/>
<keyword evidence="2" id="KW-1185">Reference proteome</keyword>
<comment type="caution">
    <text evidence="1">The sequence shown here is derived from an EMBL/GenBank/DDBJ whole genome shotgun (WGS) entry which is preliminary data.</text>
</comment>
<gene>
    <name evidence="1" type="ORF">GIB67_014862</name>
</gene>
<sequence>MMIDSRLECFNYLLNLSRIISPHSKNLSPIKIKVFKKLNSVQCQSSCSRSSCTH</sequence>
<accession>A0A7J7MTQ4</accession>
<evidence type="ECO:0000313" key="1">
    <source>
        <dbReference type="EMBL" id="KAF6158068.1"/>
    </source>
</evidence>
<evidence type="ECO:0000313" key="2">
    <source>
        <dbReference type="Proteomes" id="UP000541444"/>
    </source>
</evidence>
<organism evidence="1 2">
    <name type="scientific">Kingdonia uniflora</name>
    <dbReference type="NCBI Taxonomy" id="39325"/>
    <lineage>
        <taxon>Eukaryota</taxon>
        <taxon>Viridiplantae</taxon>
        <taxon>Streptophyta</taxon>
        <taxon>Embryophyta</taxon>
        <taxon>Tracheophyta</taxon>
        <taxon>Spermatophyta</taxon>
        <taxon>Magnoliopsida</taxon>
        <taxon>Ranunculales</taxon>
        <taxon>Circaeasteraceae</taxon>
        <taxon>Kingdonia</taxon>
    </lineage>
</organism>